<proteinExistence type="predicted"/>
<reference evidence="1" key="1">
    <citation type="submission" date="2021-02" db="EMBL/GenBank/DDBJ databases">
        <authorList>
            <person name="Dougan E. K."/>
            <person name="Rhodes N."/>
            <person name="Thang M."/>
            <person name="Chan C."/>
        </authorList>
    </citation>
    <scope>NUCLEOTIDE SEQUENCE</scope>
</reference>
<feature type="non-terminal residue" evidence="1">
    <location>
        <position position="1"/>
    </location>
</feature>
<name>A0A813AE22_9DINO</name>
<comment type="caution">
    <text evidence="1">The sequence shown here is derived from an EMBL/GenBank/DDBJ whole genome shotgun (WGS) entry which is preliminary data.</text>
</comment>
<dbReference type="EMBL" id="CAJNJA010057386">
    <property type="protein sequence ID" value="CAE7861988.1"/>
    <property type="molecule type" value="Genomic_DNA"/>
</dbReference>
<accession>A0A813AE22</accession>
<protein>
    <submittedName>
        <fullName evidence="1">Uncharacterized protein</fullName>
    </submittedName>
</protein>
<evidence type="ECO:0000313" key="2">
    <source>
        <dbReference type="Proteomes" id="UP000601435"/>
    </source>
</evidence>
<keyword evidence="2" id="KW-1185">Reference proteome</keyword>
<dbReference type="OrthoDB" id="421114at2759"/>
<dbReference type="Proteomes" id="UP000601435">
    <property type="component" value="Unassembled WGS sequence"/>
</dbReference>
<evidence type="ECO:0000313" key="1">
    <source>
        <dbReference type="EMBL" id="CAE7861988.1"/>
    </source>
</evidence>
<dbReference type="AlphaFoldDB" id="A0A813AE22"/>
<gene>
    <name evidence="1" type="ORF">SNEC2469_LOCUS27333</name>
</gene>
<sequence length="568" mass="61971">QEEVLFLKVETKCFTDLPNKVLESMGLERYVIYLAENAFGIRRSQLGQELPKEATSQEVPPDTLRLAFNHFTIFTKSTLAEQTTPAALAFFDEFAMAANMSFIDEDLDESEIGGNLTWYPPADTSEVSDYLVYLAEDQAGRNRSLVGVVEVGTHDFAIPPDTPLLSFTHLTIFARSELVEQTTPMALPIVDSVSSVSNVSFTDLDLDVGDLGGTLEWSLPSSDIELVESYYVYLAASDAGYGRKLASVVDPSAAFQEILVNTKVEAFKHLLVYTKSPLAEQTTPASVAISDSAVTALNLSFSDFDLDQEDLGGNLTWSESEDLRYVDIYRVYLAIAEDTSDNGTAPARGGGSALEIVERVLFAAIPVGTTELVIPPETPLASNSSHFFTHFLIYGKSSLAEQSTPASLLIEDLAASASAVNFTDEDLDESELGGNVTWVEPEEDLGRLNWYRLFLQDPDGLTRRQVEEDIGAGQSSAGISAETKQDGFSHLAVYTVTELAEQTTPASLAIHDTVARPSNLTFFDLDLDLGHLGGNLSWQEPADMSQVTHYVAYFAEVLSQNAARLMVH</sequence>
<organism evidence="1 2">
    <name type="scientific">Symbiodinium necroappetens</name>
    <dbReference type="NCBI Taxonomy" id="1628268"/>
    <lineage>
        <taxon>Eukaryota</taxon>
        <taxon>Sar</taxon>
        <taxon>Alveolata</taxon>
        <taxon>Dinophyceae</taxon>
        <taxon>Suessiales</taxon>
        <taxon>Symbiodiniaceae</taxon>
        <taxon>Symbiodinium</taxon>
    </lineage>
</organism>